<dbReference type="RefSeq" id="WP_381242920.1">
    <property type="nucleotide sequence ID" value="NZ_JBHSKH010000143.1"/>
</dbReference>
<comment type="caution">
    <text evidence="2">The sequence shown here is derived from an EMBL/GenBank/DDBJ whole genome shotgun (WGS) entry which is preliminary data.</text>
</comment>
<dbReference type="EMBL" id="JBHTMM010000088">
    <property type="protein sequence ID" value="MFD1311725.1"/>
    <property type="molecule type" value="Genomic_DNA"/>
</dbReference>
<evidence type="ECO:0000313" key="3">
    <source>
        <dbReference type="Proteomes" id="UP001597058"/>
    </source>
</evidence>
<evidence type="ECO:0000313" key="2">
    <source>
        <dbReference type="EMBL" id="MFD1311725.1"/>
    </source>
</evidence>
<feature type="region of interest" description="Disordered" evidence="1">
    <location>
        <begin position="31"/>
        <end position="69"/>
    </location>
</feature>
<dbReference type="Proteomes" id="UP001597058">
    <property type="component" value="Unassembled WGS sequence"/>
</dbReference>
<protein>
    <submittedName>
        <fullName evidence="2">Uncharacterized protein</fullName>
    </submittedName>
</protein>
<organism evidence="2 3">
    <name type="scientific">Streptomyces kaempferi</name>
    <dbReference type="NCBI Taxonomy" id="333725"/>
    <lineage>
        <taxon>Bacteria</taxon>
        <taxon>Bacillati</taxon>
        <taxon>Actinomycetota</taxon>
        <taxon>Actinomycetes</taxon>
        <taxon>Kitasatosporales</taxon>
        <taxon>Streptomycetaceae</taxon>
        <taxon>Streptomyces</taxon>
    </lineage>
</organism>
<gene>
    <name evidence="2" type="ORF">ACFQ5X_38730</name>
</gene>
<proteinExistence type="predicted"/>
<accession>A0ABW3XSU0</accession>
<evidence type="ECO:0000256" key="1">
    <source>
        <dbReference type="SAM" id="MobiDB-lite"/>
    </source>
</evidence>
<sequence length="69" mass="7555">MSADDRQVGQQVADAGVFAVPDRLMRSIVSGVLGSMPPDRPGPNQDRPARRHARPVARRGAWPCRHITL</sequence>
<reference evidence="3" key="1">
    <citation type="journal article" date="2019" name="Int. J. Syst. Evol. Microbiol.">
        <title>The Global Catalogue of Microorganisms (GCM) 10K type strain sequencing project: providing services to taxonomists for standard genome sequencing and annotation.</title>
        <authorList>
            <consortium name="The Broad Institute Genomics Platform"/>
            <consortium name="The Broad Institute Genome Sequencing Center for Infectious Disease"/>
            <person name="Wu L."/>
            <person name="Ma J."/>
        </authorList>
    </citation>
    <scope>NUCLEOTIDE SEQUENCE [LARGE SCALE GENOMIC DNA]</scope>
    <source>
        <strain evidence="3">CGMCC 4.7020</strain>
    </source>
</reference>
<keyword evidence="3" id="KW-1185">Reference proteome</keyword>
<name>A0ABW3XSU0_9ACTN</name>